<dbReference type="OrthoDB" id="9768177at2"/>
<keyword evidence="3 8" id="KW-1134">Transmembrane beta strand</keyword>
<dbReference type="NCBIfam" id="TIGR04056">
    <property type="entry name" value="OMP_RagA_SusC"/>
    <property type="match status" value="1"/>
</dbReference>
<keyword evidence="7 8" id="KW-0998">Cell outer membrane</keyword>
<dbReference type="SUPFAM" id="SSF56935">
    <property type="entry name" value="Porins"/>
    <property type="match status" value="1"/>
</dbReference>
<keyword evidence="5 9" id="KW-0798">TonB box</keyword>
<dbReference type="Pfam" id="PF00593">
    <property type="entry name" value="TonB_dep_Rec_b-barrel"/>
    <property type="match status" value="1"/>
</dbReference>
<dbReference type="InterPro" id="IPR008969">
    <property type="entry name" value="CarboxyPept-like_regulatory"/>
</dbReference>
<proteinExistence type="inferred from homology"/>
<dbReference type="InterPro" id="IPR023996">
    <property type="entry name" value="TonB-dep_OMP_SusC/RagA"/>
</dbReference>
<gene>
    <name evidence="13" type="ORF">Ga0061079_103126</name>
</gene>
<keyword evidence="2 8" id="KW-0813">Transport</keyword>
<dbReference type="InterPro" id="IPR023997">
    <property type="entry name" value="TonB-dep_OMP_SusC/RagA_CS"/>
</dbReference>
<evidence type="ECO:0000256" key="8">
    <source>
        <dbReference type="PROSITE-ProRule" id="PRU01360"/>
    </source>
</evidence>
<keyword evidence="10" id="KW-0732">Signal</keyword>
<evidence type="ECO:0000256" key="6">
    <source>
        <dbReference type="ARBA" id="ARBA00023136"/>
    </source>
</evidence>
<accession>A0A0X3AN63</accession>
<comment type="subcellular location">
    <subcellularLocation>
        <location evidence="1 8">Cell outer membrane</location>
        <topology evidence="1 8">Multi-pass membrane protein</topology>
    </subcellularLocation>
</comment>
<dbReference type="Gene3D" id="2.170.130.10">
    <property type="entry name" value="TonB-dependent receptor, plug domain"/>
    <property type="match status" value="1"/>
</dbReference>
<evidence type="ECO:0000259" key="12">
    <source>
        <dbReference type="Pfam" id="PF07715"/>
    </source>
</evidence>
<evidence type="ECO:0000256" key="7">
    <source>
        <dbReference type="ARBA" id="ARBA00023237"/>
    </source>
</evidence>
<feature type="signal peptide" evidence="10">
    <location>
        <begin position="1"/>
        <end position="22"/>
    </location>
</feature>
<dbReference type="NCBIfam" id="TIGR04057">
    <property type="entry name" value="SusC_RagA_signa"/>
    <property type="match status" value="1"/>
</dbReference>
<dbReference type="STRING" id="1586267.GCA_001418685_00649"/>
<dbReference type="Pfam" id="PF13715">
    <property type="entry name" value="CarbopepD_reg_2"/>
    <property type="match status" value="1"/>
</dbReference>
<evidence type="ECO:0000256" key="9">
    <source>
        <dbReference type="RuleBase" id="RU003357"/>
    </source>
</evidence>
<dbReference type="GO" id="GO:0009279">
    <property type="term" value="C:cell outer membrane"/>
    <property type="evidence" value="ECO:0007669"/>
    <property type="project" value="UniProtKB-SubCell"/>
</dbReference>
<sequence>MRKELKILSVLGLCLSGQFAFGQIKGNVQEADGEPAIGAKVEIKGTNTFTRTDEEGNFELSAGKVGDVLVITNLEEDSEEVMAKDDLIFKFSKKIEKKDEKEIDEVVVLGFGRIRDAKDVVGTASVVKGSDISNAPIASFDKALAGRVSGLSVNSSTGQPGGLAQVRLRGITSVNGNNNPIYIIDGVRISSGNLTNNRNNSETDPSTNVLATINPNDIESYTVLKDAAATSLYGADAGAGVIVITTKKGKNGKAKFTVDLERGFGKKAVKGPKSITPGTWNRVLTEAVKNKKNITEQEAIDYITNELAPKETTLPLWDGKTPVTDWTKLVERDYTSQNSLNIGVTGGSEKLKYASSLNYFSQEGTVRSTDFDRVSGRLATDYTATDRLTIRTDINAAYTKQNSVLNGGYFSNPLLTKYFMLPTDQAKNPDGSYNLGKRGRMFNGMFNAAYLLENNYITTKTARVFANVQGQYKIINNLKYIINFAPEYINIERDKYDNPIHGDGANTNGRMINERVRYFNWNVQNILNYFFTVGENHHFDARIIQEAYKKDYKYLSTSNTTLGRLGLYSTDNFVKNEETNGNGYMATRNAYAANISYDYSRKYFLDGTVRREALNNFSSENKWGTFWSVGAAYDISNERFLIGSSVNLLKIKASYGELGNQLLYDDLNSFAQYGYNLNYNDAAGGYIYQLGYKDFTWEKIRQFDAGFETEFFNHRLNFSASYFHKKTKDLIFPKGISLTTGFSTVLVNAGDMVNKGIELDLGGTVIKSDTPEGFNWYVSGNFTYVKNEVTSLPLGESITGVNIVRKGEAVKSWYMRKWAGVNPTTGEGQWYVNGKGGEVTTEYNKAERAVQGTTLPKYMAGVSTDLSYKRISLSATFSGNFGHKIYDGWRNYTTSDGQYIHIYGGYEEQGDFWTPDNPNASNPKPILTNDSKSNYSSTRFLYDGDFIRLRDLTIGYTFSKSVLDDIGLTNLKIYLRGTNIWTYCFDSKVRHLKLEPEQNVNGGGSNFEQPILKTFTVGVNVGF</sequence>
<evidence type="ECO:0000256" key="4">
    <source>
        <dbReference type="ARBA" id="ARBA00022692"/>
    </source>
</evidence>
<keyword evidence="6 8" id="KW-0472">Membrane</keyword>
<dbReference type="InterPro" id="IPR036942">
    <property type="entry name" value="Beta-barrel_TonB_sf"/>
</dbReference>
<dbReference type="Proteomes" id="UP000182761">
    <property type="component" value="Unassembled WGS sequence"/>
</dbReference>
<protein>
    <submittedName>
        <fullName evidence="13">TonB-linked outer membrane protein, SusC/RagA family</fullName>
    </submittedName>
</protein>
<dbReference type="InterPro" id="IPR012910">
    <property type="entry name" value="Plug_dom"/>
</dbReference>
<comment type="similarity">
    <text evidence="8 9">Belongs to the TonB-dependent receptor family.</text>
</comment>
<feature type="chain" id="PRO_5007049748" evidence="10">
    <location>
        <begin position="23"/>
        <end position="1023"/>
    </location>
</feature>
<evidence type="ECO:0000256" key="1">
    <source>
        <dbReference type="ARBA" id="ARBA00004571"/>
    </source>
</evidence>
<evidence type="ECO:0000256" key="5">
    <source>
        <dbReference type="ARBA" id="ARBA00023077"/>
    </source>
</evidence>
<reference evidence="13 14" key="1">
    <citation type="submission" date="2016-01" db="EMBL/GenBank/DDBJ databases">
        <authorList>
            <person name="McClelland M."/>
            <person name="Jain A."/>
            <person name="Saraogi P."/>
            <person name="Mendelson R."/>
            <person name="Westerman R."/>
            <person name="SanMiguel P."/>
            <person name="Csonka L."/>
        </authorList>
    </citation>
    <scope>NUCLEOTIDE SEQUENCE [LARGE SCALE GENOMIC DNA]</scope>
    <source>
        <strain evidence="13 14">R-53146</strain>
    </source>
</reference>
<keyword evidence="14" id="KW-1185">Reference proteome</keyword>
<feature type="domain" description="TonB-dependent receptor plug" evidence="12">
    <location>
        <begin position="117"/>
        <end position="241"/>
    </location>
</feature>
<evidence type="ECO:0000256" key="2">
    <source>
        <dbReference type="ARBA" id="ARBA00022448"/>
    </source>
</evidence>
<keyword evidence="4 8" id="KW-0812">Transmembrane</keyword>
<evidence type="ECO:0000256" key="3">
    <source>
        <dbReference type="ARBA" id="ARBA00022452"/>
    </source>
</evidence>
<evidence type="ECO:0000259" key="11">
    <source>
        <dbReference type="Pfam" id="PF00593"/>
    </source>
</evidence>
<dbReference type="EMBL" id="FCOR01000003">
    <property type="protein sequence ID" value="CVK15816.1"/>
    <property type="molecule type" value="Genomic_DNA"/>
</dbReference>
<dbReference type="RefSeq" id="WP_055425040.1">
    <property type="nucleotide sequence ID" value="NZ_FCOR01000003.1"/>
</dbReference>
<dbReference type="AlphaFoldDB" id="A0A0X3AN63"/>
<dbReference type="InterPro" id="IPR000531">
    <property type="entry name" value="Beta-barrel_TonB"/>
</dbReference>
<evidence type="ECO:0000313" key="14">
    <source>
        <dbReference type="Proteomes" id="UP000182761"/>
    </source>
</evidence>
<dbReference type="Pfam" id="PF07715">
    <property type="entry name" value="Plug"/>
    <property type="match status" value="1"/>
</dbReference>
<dbReference type="InterPro" id="IPR037066">
    <property type="entry name" value="Plug_dom_sf"/>
</dbReference>
<dbReference type="SUPFAM" id="SSF49464">
    <property type="entry name" value="Carboxypeptidase regulatory domain-like"/>
    <property type="match status" value="1"/>
</dbReference>
<evidence type="ECO:0000256" key="10">
    <source>
        <dbReference type="SAM" id="SignalP"/>
    </source>
</evidence>
<name>A0A0X3AN63_9FLAO</name>
<dbReference type="InterPro" id="IPR039426">
    <property type="entry name" value="TonB-dep_rcpt-like"/>
</dbReference>
<evidence type="ECO:0000313" key="13">
    <source>
        <dbReference type="EMBL" id="CVK15816.1"/>
    </source>
</evidence>
<organism evidence="13 14">
    <name type="scientific">Apibacter mensalis</name>
    <dbReference type="NCBI Taxonomy" id="1586267"/>
    <lineage>
        <taxon>Bacteria</taxon>
        <taxon>Pseudomonadati</taxon>
        <taxon>Bacteroidota</taxon>
        <taxon>Flavobacteriia</taxon>
        <taxon>Flavobacteriales</taxon>
        <taxon>Weeksellaceae</taxon>
        <taxon>Apibacter</taxon>
    </lineage>
</organism>
<dbReference type="Gene3D" id="2.40.170.20">
    <property type="entry name" value="TonB-dependent receptor, beta-barrel domain"/>
    <property type="match status" value="1"/>
</dbReference>
<dbReference type="PROSITE" id="PS52016">
    <property type="entry name" value="TONB_DEPENDENT_REC_3"/>
    <property type="match status" value="1"/>
</dbReference>
<feature type="domain" description="TonB-dependent receptor-like beta-barrel" evidence="11">
    <location>
        <begin position="397"/>
        <end position="979"/>
    </location>
</feature>